<dbReference type="Pfam" id="PF00392">
    <property type="entry name" value="GntR"/>
    <property type="match status" value="1"/>
</dbReference>
<keyword evidence="6" id="KW-1185">Reference proteome</keyword>
<dbReference type="Gene3D" id="1.20.120.530">
    <property type="entry name" value="GntR ligand-binding domain-like"/>
    <property type="match status" value="1"/>
</dbReference>
<keyword evidence="2" id="KW-0238">DNA-binding</keyword>
<dbReference type="EMBL" id="PGTB01000024">
    <property type="protein sequence ID" value="PJE37023.1"/>
    <property type="molecule type" value="Genomic_DNA"/>
</dbReference>
<evidence type="ECO:0000256" key="2">
    <source>
        <dbReference type="ARBA" id="ARBA00023125"/>
    </source>
</evidence>
<dbReference type="GO" id="GO:0003677">
    <property type="term" value="F:DNA binding"/>
    <property type="evidence" value="ECO:0007669"/>
    <property type="project" value="UniProtKB-KW"/>
</dbReference>
<evidence type="ECO:0000313" key="6">
    <source>
        <dbReference type="Proteomes" id="UP000231553"/>
    </source>
</evidence>
<dbReference type="InterPro" id="IPR000524">
    <property type="entry name" value="Tscrpt_reg_HTH_GntR"/>
</dbReference>
<gene>
    <name evidence="5" type="ORF">CVM52_09145</name>
</gene>
<dbReference type="Gene3D" id="1.10.10.10">
    <property type="entry name" value="Winged helix-like DNA-binding domain superfamily/Winged helix DNA-binding domain"/>
    <property type="match status" value="1"/>
</dbReference>
<dbReference type="GO" id="GO:0003700">
    <property type="term" value="F:DNA-binding transcription factor activity"/>
    <property type="evidence" value="ECO:0007669"/>
    <property type="project" value="InterPro"/>
</dbReference>
<dbReference type="SMART" id="SM00895">
    <property type="entry name" value="FCD"/>
    <property type="match status" value="1"/>
</dbReference>
<comment type="caution">
    <text evidence="5">The sequence shown here is derived from an EMBL/GenBank/DDBJ whole genome shotgun (WGS) entry which is preliminary data.</text>
</comment>
<proteinExistence type="predicted"/>
<feature type="domain" description="HTH gntR-type" evidence="4">
    <location>
        <begin position="5"/>
        <end position="71"/>
    </location>
</feature>
<sequence length="218" mass="24222">MSTDVSLVSKAHHEILRMILEGELKPGEVLQEAALGERLAMSRTPVREAMKRILSEGLAEVQGRFTRVRRCSEAEVDEIFFIRLSLEPTCAAAAIGIARDELDAMEARVMALMREGPGDEGRAWDTDNEFHQMIALAAGNRATAKVIANLHRRTAIFDHTQVPARFLKGCAEHLDILDALRDQDGPRAEKAMRAHLEGARDAIFRRLQTLNADRADAT</sequence>
<dbReference type="RefSeq" id="WP_100162201.1">
    <property type="nucleotide sequence ID" value="NZ_PGTB01000024.1"/>
</dbReference>
<dbReference type="Proteomes" id="UP000231553">
    <property type="component" value="Unassembled WGS sequence"/>
</dbReference>
<dbReference type="SUPFAM" id="SSF48008">
    <property type="entry name" value="GntR ligand-binding domain-like"/>
    <property type="match status" value="1"/>
</dbReference>
<reference evidence="5 6" key="1">
    <citation type="journal article" date="2018" name="Int. J. Syst. Evol. Microbiol.">
        <title>Pseudooceanicola lipolyticus sp. nov., a marine alphaproteobacterium, reclassification of Oceanicola flagellatus as Pseudooceanicola flagellatus comb. nov. and emended description of the genus Pseudooceanicola.</title>
        <authorList>
            <person name="Huang M.-M."/>
            <person name="Guo L.-L."/>
            <person name="Wu Y.-H."/>
            <person name="Lai Q.-L."/>
            <person name="Shao Z.-Z."/>
            <person name="Wang C.-S."/>
            <person name="Wu M."/>
            <person name="Xu X.-W."/>
        </authorList>
    </citation>
    <scope>NUCLEOTIDE SEQUENCE [LARGE SCALE GENOMIC DNA]</scope>
    <source>
        <strain evidence="5 6">157</strain>
    </source>
</reference>
<dbReference type="InterPro" id="IPR011711">
    <property type="entry name" value="GntR_C"/>
</dbReference>
<evidence type="ECO:0000256" key="1">
    <source>
        <dbReference type="ARBA" id="ARBA00023015"/>
    </source>
</evidence>
<protein>
    <submittedName>
        <fullName evidence="5">GntR family transcriptional regulator</fullName>
    </submittedName>
</protein>
<dbReference type="AlphaFoldDB" id="A0A2M8J2N1"/>
<evidence type="ECO:0000259" key="4">
    <source>
        <dbReference type="PROSITE" id="PS50949"/>
    </source>
</evidence>
<keyword evidence="3" id="KW-0804">Transcription</keyword>
<accession>A0A2M8J2N1</accession>
<organism evidence="5 6">
    <name type="scientific">Pseudooceanicola lipolyticus</name>
    <dbReference type="NCBI Taxonomy" id="2029104"/>
    <lineage>
        <taxon>Bacteria</taxon>
        <taxon>Pseudomonadati</taxon>
        <taxon>Pseudomonadota</taxon>
        <taxon>Alphaproteobacteria</taxon>
        <taxon>Rhodobacterales</taxon>
        <taxon>Paracoccaceae</taxon>
        <taxon>Pseudooceanicola</taxon>
    </lineage>
</organism>
<evidence type="ECO:0000256" key="3">
    <source>
        <dbReference type="ARBA" id="ARBA00023163"/>
    </source>
</evidence>
<evidence type="ECO:0000313" key="5">
    <source>
        <dbReference type="EMBL" id="PJE37023.1"/>
    </source>
</evidence>
<dbReference type="SUPFAM" id="SSF46785">
    <property type="entry name" value="Winged helix' DNA-binding domain"/>
    <property type="match status" value="1"/>
</dbReference>
<dbReference type="OrthoDB" id="9028214at2"/>
<dbReference type="PANTHER" id="PTHR43537:SF24">
    <property type="entry name" value="GLUCONATE OPERON TRANSCRIPTIONAL REPRESSOR"/>
    <property type="match status" value="1"/>
</dbReference>
<dbReference type="InterPro" id="IPR036390">
    <property type="entry name" value="WH_DNA-bd_sf"/>
</dbReference>
<dbReference type="InterPro" id="IPR036388">
    <property type="entry name" value="WH-like_DNA-bd_sf"/>
</dbReference>
<name>A0A2M8J2N1_9RHOB</name>
<dbReference type="PANTHER" id="PTHR43537">
    <property type="entry name" value="TRANSCRIPTIONAL REGULATOR, GNTR FAMILY"/>
    <property type="match status" value="1"/>
</dbReference>
<dbReference type="SMART" id="SM00345">
    <property type="entry name" value="HTH_GNTR"/>
    <property type="match status" value="1"/>
</dbReference>
<dbReference type="InterPro" id="IPR008920">
    <property type="entry name" value="TF_FadR/GntR_C"/>
</dbReference>
<dbReference type="PROSITE" id="PS50949">
    <property type="entry name" value="HTH_GNTR"/>
    <property type="match status" value="1"/>
</dbReference>
<dbReference type="Pfam" id="PF07729">
    <property type="entry name" value="FCD"/>
    <property type="match status" value="1"/>
</dbReference>
<keyword evidence="1" id="KW-0805">Transcription regulation</keyword>